<evidence type="ECO:0000313" key="2">
    <source>
        <dbReference type="EMBL" id="SJZ60121.1"/>
    </source>
</evidence>
<dbReference type="Proteomes" id="UP000190061">
    <property type="component" value="Unassembled WGS sequence"/>
</dbReference>
<dbReference type="EMBL" id="FUXP01000001">
    <property type="protein sequence ID" value="SJZ60121.1"/>
    <property type="molecule type" value="Genomic_DNA"/>
</dbReference>
<feature type="region of interest" description="Disordered" evidence="1">
    <location>
        <begin position="1"/>
        <end position="40"/>
    </location>
</feature>
<proteinExistence type="predicted"/>
<evidence type="ECO:0000313" key="3">
    <source>
        <dbReference type="Proteomes" id="UP000190061"/>
    </source>
</evidence>
<organism evidence="2 3">
    <name type="scientific">Lysobacter spongiicola DSM 21749</name>
    <dbReference type="NCBI Taxonomy" id="1122188"/>
    <lineage>
        <taxon>Bacteria</taxon>
        <taxon>Pseudomonadati</taxon>
        <taxon>Pseudomonadota</taxon>
        <taxon>Gammaproteobacteria</taxon>
        <taxon>Lysobacterales</taxon>
        <taxon>Lysobacteraceae</taxon>
        <taxon>Novilysobacter</taxon>
    </lineage>
</organism>
<dbReference type="AlphaFoldDB" id="A0A1T4LZP3"/>
<evidence type="ECO:0000256" key="1">
    <source>
        <dbReference type="SAM" id="MobiDB-lite"/>
    </source>
</evidence>
<feature type="compositionally biased region" description="Basic and acidic residues" evidence="1">
    <location>
        <begin position="8"/>
        <end position="21"/>
    </location>
</feature>
<protein>
    <submittedName>
        <fullName evidence="2">Uncharacterized protein</fullName>
    </submittedName>
</protein>
<dbReference type="STRING" id="1122188.SAMN02745674_00218"/>
<keyword evidence="3" id="KW-1185">Reference proteome</keyword>
<name>A0A1T4LZP3_9GAMM</name>
<sequence length="134" mass="14434">MTVRSKAKRDANRKKQDRNEDGGGTVEGHAELRDPSGQLLGGIARKDGEWVLGLDGRMVGGSDSAATILSMLKRAAAMHERAGNKVTLKFSDALRAAAEEDARLQGMSLEAFQERLERELPRAEAPVSAPPSTH</sequence>
<dbReference type="RefSeq" id="WP_078756861.1">
    <property type="nucleotide sequence ID" value="NZ_FUXP01000001.1"/>
</dbReference>
<reference evidence="2 3" key="1">
    <citation type="submission" date="2017-02" db="EMBL/GenBank/DDBJ databases">
        <authorList>
            <person name="Peterson S.W."/>
        </authorList>
    </citation>
    <scope>NUCLEOTIDE SEQUENCE [LARGE SCALE GENOMIC DNA]</scope>
    <source>
        <strain evidence="2 3">DSM 21749</strain>
    </source>
</reference>
<dbReference type="OrthoDB" id="5976053at2"/>
<accession>A0A1T4LZP3</accession>
<gene>
    <name evidence="2" type="ORF">SAMN02745674_00218</name>
</gene>